<feature type="region of interest" description="Disordered" evidence="7">
    <location>
        <begin position="1108"/>
        <end position="1435"/>
    </location>
</feature>
<dbReference type="InterPro" id="IPR008984">
    <property type="entry name" value="SMAD_FHA_dom_sf"/>
</dbReference>
<keyword evidence="2" id="KW-1017">Isopeptide bond</keyword>
<feature type="compositionally biased region" description="Polar residues" evidence="7">
    <location>
        <begin position="1329"/>
        <end position="1340"/>
    </location>
</feature>
<feature type="compositionally biased region" description="Basic residues" evidence="7">
    <location>
        <begin position="1239"/>
        <end position="1251"/>
    </location>
</feature>
<evidence type="ECO:0000259" key="8">
    <source>
        <dbReference type="PROSITE" id="PS50006"/>
    </source>
</evidence>
<name>A0AAV2TPJ9_CALDB</name>
<protein>
    <recommendedName>
        <fullName evidence="8">FHA domain-containing protein</fullName>
    </recommendedName>
</protein>
<feature type="compositionally biased region" description="Low complexity" evidence="7">
    <location>
        <begin position="1220"/>
        <end position="1234"/>
    </location>
</feature>
<sequence length="1435" mass="153326">MPISGYIGVIKQDGSESTLCDWSSRNCTIGRDPGCDISINLETVAPIHCSLELMDNGLVQATSHIPGEYVMLVNGVPMTGSFILPDNCLLTVGERHFRFFYPSSRNTLRVGIRPKDFTEVASPSVTSDPRKSVGRTNATGLLTPQNMPEVQPSRTKTTPRRLMSPARSPHPLRPATPKSALGTRERYGPVPPRPVATPPAVQVLRHTPKPVSPPRSATHVNKSPSIRGPGTPARILTDLSNPAVLTLTPKEVDSRHNMKSPRTPAVAKKDFSPGGLLSPLNQSELGQTNAQSALKAIGPRKLVIKSPVPRQTPRIGSTDRKQRPPTPYPSSAKVSPSPVSKNNTEKLGSPRRNAVGHVQRDGEIIKTLPAKTDRTPSDASKVRNLVGLVHPASAYIDRKAMKRPAPRRISMVTEDIQIASAKRLKGVSFGPALSPEQFDKALPPSTPVKKGAIPPVKVSTPRQTLRSASLVSNTPDPLSTATELSHTYHSFGSPSYQATTPGRVSAVVSIPPTPDENLLDSQSGIAETNLNSNPCYSAPVSRNLLQNKSRPVEHKRYSVGPSATSLNSRRPQTPQAPPSTPVSEGRRNRSQQTPQILGKSSEVSSTHKEHTQHTLENQTSQTKTKVGSNNAQATPSFSSPTMQPTSTPSSVITPLAARKSPKNNSKTAVSPRVSGVADMFASDVETGGVRSGRRSQSSPRRSVSGRRSVRTPSSVRKSVGKTPRLTGVRRLMKTPKTAVSPRVSDVGEMFVSDVETGGVRSGRRSQSSPRRSVSGRRSVRTPSSVRKSVGKTPRLTGVRRLMKTPKTAVSPRVSGVADMFASDVETGGVRSGRRSQSSPRRSVSGRRSVRTPSSVRKSVGKTPRLTGVRKLMKTPKTAVSPRVSGLAEMFADLSVGIGDMVSQSGDVAENVRSSAVLKKVRSRKAGGLGRRERLARNVRDISPSDKSVVGGADSPKPVGLVSNALRGRKRVLAAKAESVERSTAGKRKKNFEVSREKQASRSPSTDLNGSRGTNAGGLHTLVPAGSGRKNPGKKDSVSESLPVSKPSVASRRLRGRNAVTRSETPTAGSIAVRMRGRRAANKLENNTITASSPLASLSAISPKKTLGSRAAAVKRARRAPVSPPGSSKSIFSRPESLTRKGKRSRTVTKIAKSESASSPRQPESHSPDLARVPQKRLRSKVIALSTTGTSASPSDSHKSRSPESKRLRSRDGAKVVSAASPSSGPRKSLSSEPSGVAPRKLRSRATVRKTRNVSTPASSPREPVTPEASAVSQKKSRSRTTTRNAVHTLSAPPNSEKSSPVKLEKEVKRKTPPVRSVRPGALPSKETADLTSNAISQSLRNKAARRKATPKRSSNGFKSANPTPSKQARSHRVTAGKVKARGKTGRALLSKTTNTPVTEPNHGTRAKQSTQQSPKPLSIPAVSPRRTRARTAKRP</sequence>
<dbReference type="GO" id="GO:0005694">
    <property type="term" value="C:chromosome"/>
    <property type="evidence" value="ECO:0007669"/>
    <property type="project" value="TreeGrafter"/>
</dbReference>
<dbReference type="GO" id="GO:0051983">
    <property type="term" value="P:regulation of chromosome segregation"/>
    <property type="evidence" value="ECO:0007669"/>
    <property type="project" value="TreeGrafter"/>
</dbReference>
<keyword evidence="5" id="KW-0539">Nucleus</keyword>
<dbReference type="InterPro" id="IPR000253">
    <property type="entry name" value="FHA_dom"/>
</dbReference>
<feature type="region of interest" description="Disordered" evidence="7">
    <location>
        <begin position="974"/>
        <end position="1078"/>
    </location>
</feature>
<dbReference type="GO" id="GO:0007088">
    <property type="term" value="P:regulation of mitotic nuclear division"/>
    <property type="evidence" value="ECO:0007669"/>
    <property type="project" value="TreeGrafter"/>
</dbReference>
<evidence type="ECO:0000256" key="4">
    <source>
        <dbReference type="ARBA" id="ARBA00022843"/>
    </source>
</evidence>
<proteinExistence type="predicted"/>
<dbReference type="Gene3D" id="2.60.200.20">
    <property type="match status" value="1"/>
</dbReference>
<feature type="compositionally biased region" description="Basic and acidic residues" evidence="7">
    <location>
        <begin position="990"/>
        <end position="999"/>
    </location>
</feature>
<feature type="region of interest" description="Disordered" evidence="7">
    <location>
        <begin position="120"/>
        <end position="236"/>
    </location>
</feature>
<keyword evidence="4" id="KW-0832">Ubl conjugation</keyword>
<keyword evidence="3" id="KW-0597">Phosphoprotein</keyword>
<comment type="caution">
    <text evidence="9">The sequence shown here is derived from an EMBL/GenBank/DDBJ whole genome shotgun (WGS) entry which is preliminary data.</text>
</comment>
<dbReference type="Pfam" id="PF15276">
    <property type="entry name" value="PP1_bind"/>
    <property type="match status" value="1"/>
</dbReference>
<feature type="compositionally biased region" description="Polar residues" evidence="7">
    <location>
        <begin position="1000"/>
        <end position="1013"/>
    </location>
</feature>
<feature type="region of interest" description="Disordered" evidence="7">
    <location>
        <begin position="546"/>
        <end position="671"/>
    </location>
</feature>
<dbReference type="GO" id="GO:0005634">
    <property type="term" value="C:nucleus"/>
    <property type="evidence" value="ECO:0007669"/>
    <property type="project" value="UniProtKB-SubCell"/>
</dbReference>
<feature type="compositionally biased region" description="Polar residues" evidence="7">
    <location>
        <begin position="134"/>
        <end position="156"/>
    </location>
</feature>
<comment type="subcellular location">
    <subcellularLocation>
        <location evidence="1">Nucleus</location>
    </subcellularLocation>
</comment>
<feature type="compositionally biased region" description="Basic residues" evidence="7">
    <location>
        <begin position="1368"/>
        <end position="1384"/>
    </location>
</feature>
<feature type="compositionally biased region" description="Polar residues" evidence="7">
    <location>
        <begin position="614"/>
        <end position="633"/>
    </location>
</feature>
<feature type="region of interest" description="Disordered" evidence="7">
    <location>
        <begin position="460"/>
        <end position="481"/>
    </location>
</feature>
<dbReference type="InterPro" id="IPR029334">
    <property type="entry name" value="PP1-bd"/>
</dbReference>
<dbReference type="PROSITE" id="PS50006">
    <property type="entry name" value="FHA_DOMAIN"/>
    <property type="match status" value="1"/>
</dbReference>
<feature type="region of interest" description="Disordered" evidence="7">
    <location>
        <begin position="937"/>
        <end position="962"/>
    </location>
</feature>
<feature type="compositionally biased region" description="Polar residues" evidence="7">
    <location>
        <begin position="1351"/>
        <end position="1367"/>
    </location>
</feature>
<feature type="region of interest" description="Disordered" evidence="7">
    <location>
        <begin position="684"/>
        <end position="724"/>
    </location>
</feature>
<feature type="compositionally biased region" description="Polar residues" evidence="7">
    <location>
        <begin position="561"/>
        <end position="573"/>
    </location>
</feature>
<evidence type="ECO:0000256" key="7">
    <source>
        <dbReference type="SAM" id="MobiDB-lite"/>
    </source>
</evidence>
<evidence type="ECO:0000256" key="1">
    <source>
        <dbReference type="ARBA" id="ARBA00004123"/>
    </source>
</evidence>
<feature type="compositionally biased region" description="Polar residues" evidence="7">
    <location>
        <begin position="1281"/>
        <end position="1298"/>
    </location>
</feature>
<feature type="domain" description="FHA" evidence="8">
    <location>
        <begin position="27"/>
        <end position="83"/>
    </location>
</feature>
<evidence type="ECO:0000256" key="2">
    <source>
        <dbReference type="ARBA" id="ARBA00022499"/>
    </source>
</evidence>
<feature type="compositionally biased region" description="Low complexity" evidence="7">
    <location>
        <begin position="634"/>
        <end position="650"/>
    </location>
</feature>
<organism evidence="9 10">
    <name type="scientific">Calicophoron daubneyi</name>
    <name type="common">Rumen fluke</name>
    <name type="synonym">Paramphistomum daubneyi</name>
    <dbReference type="NCBI Taxonomy" id="300641"/>
    <lineage>
        <taxon>Eukaryota</taxon>
        <taxon>Metazoa</taxon>
        <taxon>Spiralia</taxon>
        <taxon>Lophotrochozoa</taxon>
        <taxon>Platyhelminthes</taxon>
        <taxon>Trematoda</taxon>
        <taxon>Digenea</taxon>
        <taxon>Plagiorchiida</taxon>
        <taxon>Pronocephalata</taxon>
        <taxon>Paramphistomoidea</taxon>
        <taxon>Paramphistomidae</taxon>
        <taxon>Calicophoron</taxon>
    </lineage>
</organism>
<dbReference type="Proteomes" id="UP001497525">
    <property type="component" value="Unassembled WGS sequence"/>
</dbReference>
<feature type="region of interest" description="Disordered" evidence="7">
    <location>
        <begin position="252"/>
        <end position="282"/>
    </location>
</feature>
<feature type="compositionally biased region" description="Basic and acidic residues" evidence="7">
    <location>
        <begin position="1195"/>
        <end position="1213"/>
    </location>
</feature>
<reference evidence="9" key="1">
    <citation type="submission" date="2024-06" db="EMBL/GenBank/DDBJ databases">
        <authorList>
            <person name="Liu X."/>
            <person name="Lenzi L."/>
            <person name="Haldenby T S."/>
            <person name="Uol C."/>
        </authorList>
    </citation>
    <scope>NUCLEOTIDE SEQUENCE</scope>
</reference>
<feature type="compositionally biased region" description="Polar residues" evidence="7">
    <location>
        <begin position="1406"/>
        <end position="1415"/>
    </location>
</feature>
<feature type="region of interest" description="Disordered" evidence="7">
    <location>
        <begin position="297"/>
        <end position="355"/>
    </location>
</feature>
<gene>
    <name evidence="9" type="ORF">CDAUBV1_LOCUS12991</name>
</gene>
<dbReference type="SUPFAM" id="SSF49879">
    <property type="entry name" value="SMAD/FHA domain"/>
    <property type="match status" value="1"/>
</dbReference>
<evidence type="ECO:0000313" key="9">
    <source>
        <dbReference type="EMBL" id="CAL5138407.1"/>
    </source>
</evidence>
<evidence type="ECO:0000256" key="5">
    <source>
        <dbReference type="ARBA" id="ARBA00023242"/>
    </source>
</evidence>
<feature type="region of interest" description="Disordered" evidence="7">
    <location>
        <begin position="824"/>
        <end position="862"/>
    </location>
</feature>
<dbReference type="PANTHER" id="PTHR21603">
    <property type="entry name" value="ANTIGEN KI-67-LIKE PROTEIN"/>
    <property type="match status" value="1"/>
</dbReference>
<dbReference type="EMBL" id="CAXLJL010000489">
    <property type="protein sequence ID" value="CAL5138407.1"/>
    <property type="molecule type" value="Genomic_DNA"/>
</dbReference>
<feature type="compositionally biased region" description="Polar residues" evidence="7">
    <location>
        <begin position="1184"/>
        <end position="1194"/>
    </location>
</feature>
<evidence type="ECO:0000313" key="10">
    <source>
        <dbReference type="Proteomes" id="UP001497525"/>
    </source>
</evidence>
<dbReference type="Pfam" id="PF00498">
    <property type="entry name" value="FHA"/>
    <property type="match status" value="1"/>
</dbReference>
<keyword evidence="6" id="KW-0131">Cell cycle</keyword>
<accession>A0AAV2TPJ9</accession>
<feature type="region of interest" description="Disordered" evidence="7">
    <location>
        <begin position="754"/>
        <end position="793"/>
    </location>
</feature>
<feature type="compositionally biased region" description="Low complexity" evidence="7">
    <location>
        <begin position="329"/>
        <end position="341"/>
    </location>
</feature>
<feature type="compositionally biased region" description="Basic residues" evidence="7">
    <location>
        <begin position="1425"/>
        <end position="1435"/>
    </location>
</feature>
<evidence type="ECO:0000256" key="6">
    <source>
        <dbReference type="ARBA" id="ARBA00023306"/>
    </source>
</evidence>
<evidence type="ECO:0000256" key="3">
    <source>
        <dbReference type="ARBA" id="ARBA00022553"/>
    </source>
</evidence>
<dbReference type="PANTHER" id="PTHR21603:SF18">
    <property type="entry name" value="ANTIGEN KI-67-LIKE PROTEIN"/>
    <property type="match status" value="1"/>
</dbReference>